<evidence type="ECO:0000259" key="17">
    <source>
        <dbReference type="Pfam" id="PF17810"/>
    </source>
</evidence>
<dbReference type="STRING" id="862908.BMS_2134"/>
<dbReference type="Gene3D" id="1.20.58.930">
    <property type="match status" value="1"/>
</dbReference>
<dbReference type="InterPro" id="IPR022653">
    <property type="entry name" value="De-COase2_pyr-phos_BS"/>
</dbReference>
<comment type="similarity">
    <text evidence="4">Belongs to the Orn/Lys/Arg decarboxylase class-II family. SpeA subfamily.</text>
</comment>
<evidence type="ECO:0000313" key="19">
    <source>
        <dbReference type="EMBL" id="CBW26940.1"/>
    </source>
</evidence>
<dbReference type="Gene3D" id="2.40.37.10">
    <property type="entry name" value="Lyase, Ornithine Decarboxylase, Chain A, domain 1"/>
    <property type="match status" value="1"/>
</dbReference>
<comment type="function">
    <text evidence="3">Catalyzes the biosynthesis of agmatine from arginine.</text>
</comment>
<comment type="cofactor">
    <cofactor evidence="1 14">
        <name>pyridoxal 5'-phosphate</name>
        <dbReference type="ChEBI" id="CHEBI:597326"/>
    </cofactor>
</comment>
<evidence type="ECO:0000256" key="15">
    <source>
        <dbReference type="PIRSR" id="PIRSR600183-50"/>
    </source>
</evidence>
<dbReference type="PRINTS" id="PR01179">
    <property type="entry name" value="ODADCRBXLASE"/>
</dbReference>
<dbReference type="SUPFAM" id="SSF51419">
    <property type="entry name" value="PLP-binding barrel"/>
    <property type="match status" value="1"/>
</dbReference>
<evidence type="ECO:0000256" key="5">
    <source>
        <dbReference type="ARBA" id="ARBA00012426"/>
    </source>
</evidence>
<dbReference type="Pfam" id="PF17810">
    <property type="entry name" value="Arg_decarb_HB"/>
    <property type="match status" value="1"/>
</dbReference>
<dbReference type="InterPro" id="IPR040634">
    <property type="entry name" value="Arg_decarb_HB"/>
</dbReference>
<dbReference type="GO" id="GO:0046872">
    <property type="term" value="F:metal ion binding"/>
    <property type="evidence" value="ECO:0007669"/>
    <property type="project" value="UniProtKB-KW"/>
</dbReference>
<evidence type="ECO:0000259" key="18">
    <source>
        <dbReference type="Pfam" id="PF17944"/>
    </source>
</evidence>
<feature type="modified residue" description="N6-(pyridoxal phosphate)lysine" evidence="14">
    <location>
        <position position="102"/>
    </location>
</feature>
<evidence type="ECO:0000256" key="1">
    <source>
        <dbReference type="ARBA" id="ARBA00001933"/>
    </source>
</evidence>
<dbReference type="PRINTS" id="PR01180">
    <property type="entry name" value="ARGDCRBXLASE"/>
</dbReference>
<keyword evidence="10" id="KW-0745">Spermidine biosynthesis</keyword>
<keyword evidence="9 14" id="KW-0663">Pyridoxal phosphate</keyword>
<dbReference type="GO" id="GO:0008295">
    <property type="term" value="P:spermidine biosynthetic process"/>
    <property type="evidence" value="ECO:0007669"/>
    <property type="project" value="UniProtKB-UniRule"/>
</dbReference>
<keyword evidence="11" id="KW-0620">Polyamine biosynthesis</keyword>
<evidence type="ECO:0000256" key="10">
    <source>
        <dbReference type="ARBA" id="ARBA00023066"/>
    </source>
</evidence>
<dbReference type="NCBIfam" id="TIGR01273">
    <property type="entry name" value="speA"/>
    <property type="match status" value="1"/>
</dbReference>
<dbReference type="InterPro" id="IPR000183">
    <property type="entry name" value="Orn/DAP/Arg_de-COase"/>
</dbReference>
<dbReference type="InterPro" id="IPR009006">
    <property type="entry name" value="Ala_racemase/Decarboxylase_C"/>
</dbReference>
<evidence type="ECO:0000256" key="13">
    <source>
        <dbReference type="NCBIfam" id="TIGR01273"/>
    </source>
</evidence>
<evidence type="ECO:0000256" key="6">
    <source>
        <dbReference type="ARBA" id="ARBA00022723"/>
    </source>
</evidence>
<dbReference type="Gene3D" id="1.10.287.3440">
    <property type="match status" value="1"/>
</dbReference>
<evidence type="ECO:0000313" key="20">
    <source>
        <dbReference type="Proteomes" id="UP000008963"/>
    </source>
</evidence>
<dbReference type="Pfam" id="PF17944">
    <property type="entry name" value="Arg_decarbox_C"/>
    <property type="match status" value="1"/>
</dbReference>
<comment type="cofactor">
    <cofactor evidence="2">
        <name>Mg(2+)</name>
        <dbReference type="ChEBI" id="CHEBI:18420"/>
    </cofactor>
</comment>
<evidence type="ECO:0000259" key="16">
    <source>
        <dbReference type="Pfam" id="PF02784"/>
    </source>
</evidence>
<feature type="domain" description="Orn/DAP/Arg decarboxylase 2 N-terminal" evidence="16">
    <location>
        <begin position="79"/>
        <end position="344"/>
    </location>
</feature>
<feature type="domain" description="Arginine decarboxylase C-terminal helical" evidence="18">
    <location>
        <begin position="581"/>
        <end position="633"/>
    </location>
</feature>
<keyword evidence="12" id="KW-0456">Lyase</keyword>
<dbReference type="PANTHER" id="PTHR43295:SF9">
    <property type="entry name" value="BIOSYNTHETIC ARGININE DECARBOXYLASE"/>
    <property type="match status" value="1"/>
</dbReference>
<dbReference type="InterPro" id="IPR029066">
    <property type="entry name" value="PLP-binding_barrel"/>
</dbReference>
<keyword evidence="8" id="KW-0460">Magnesium</keyword>
<feature type="domain" description="Arginine decarboxylase helical bundle" evidence="17">
    <location>
        <begin position="372"/>
        <end position="450"/>
    </location>
</feature>
<dbReference type="AlphaFoldDB" id="E1X3L1"/>
<dbReference type="Pfam" id="PF02784">
    <property type="entry name" value="Orn_Arg_deC_N"/>
    <property type="match status" value="1"/>
</dbReference>
<organism evidence="19 20">
    <name type="scientific">Halobacteriovorax marinus (strain ATCC BAA-682 / DSM 15412 / SJ)</name>
    <name type="common">Bacteriovorax marinus</name>
    <dbReference type="NCBI Taxonomy" id="862908"/>
    <lineage>
        <taxon>Bacteria</taxon>
        <taxon>Pseudomonadati</taxon>
        <taxon>Bdellovibrionota</taxon>
        <taxon>Bacteriovoracia</taxon>
        <taxon>Bacteriovoracales</taxon>
        <taxon>Halobacteriovoraceae</taxon>
        <taxon>Halobacteriovorax</taxon>
    </lineage>
</organism>
<dbReference type="NCBIfam" id="NF003763">
    <property type="entry name" value="PRK05354.1"/>
    <property type="match status" value="1"/>
</dbReference>
<dbReference type="EC" id="4.1.1.19" evidence="5 13"/>
<dbReference type="InterPro" id="IPR022644">
    <property type="entry name" value="De-COase2_N"/>
</dbReference>
<proteinExistence type="inferred from homology"/>
<gene>
    <name evidence="19" type="ordered locus">BMS_2134</name>
</gene>
<evidence type="ECO:0000256" key="11">
    <source>
        <dbReference type="ARBA" id="ARBA00023115"/>
    </source>
</evidence>
<keyword evidence="20" id="KW-1185">Reference proteome</keyword>
<dbReference type="SUPFAM" id="SSF50621">
    <property type="entry name" value="Alanine racemase C-terminal domain-like"/>
    <property type="match status" value="1"/>
</dbReference>
<keyword evidence="7" id="KW-0210">Decarboxylase</keyword>
<evidence type="ECO:0000256" key="8">
    <source>
        <dbReference type="ARBA" id="ARBA00022842"/>
    </source>
</evidence>
<feature type="active site" description="Proton donor" evidence="15">
    <location>
        <position position="501"/>
    </location>
</feature>
<dbReference type="KEGG" id="bmx:BMS_2134"/>
<evidence type="ECO:0000256" key="12">
    <source>
        <dbReference type="ARBA" id="ARBA00023239"/>
    </source>
</evidence>
<evidence type="ECO:0000256" key="4">
    <source>
        <dbReference type="ARBA" id="ARBA00008357"/>
    </source>
</evidence>
<dbReference type="eggNOG" id="COG1166">
    <property type="taxonomic scope" value="Bacteria"/>
</dbReference>
<dbReference type="Proteomes" id="UP000008963">
    <property type="component" value="Chromosome"/>
</dbReference>
<evidence type="ECO:0000256" key="9">
    <source>
        <dbReference type="ARBA" id="ARBA00022898"/>
    </source>
</evidence>
<dbReference type="PATRIC" id="fig|862908.3.peg.2028"/>
<keyword evidence="6" id="KW-0479">Metal-binding</keyword>
<evidence type="ECO:0000256" key="3">
    <source>
        <dbReference type="ARBA" id="ARBA00002257"/>
    </source>
</evidence>
<dbReference type="GO" id="GO:0008792">
    <property type="term" value="F:arginine decarboxylase activity"/>
    <property type="evidence" value="ECO:0007669"/>
    <property type="project" value="UniProtKB-UniRule"/>
</dbReference>
<dbReference type="InterPro" id="IPR002985">
    <property type="entry name" value="Arg_decrbxlase"/>
</dbReference>
<dbReference type="OrthoDB" id="5287354at2"/>
<dbReference type="HOGENOM" id="CLU_027243_1_0_7"/>
<dbReference type="PANTHER" id="PTHR43295">
    <property type="entry name" value="ARGININE DECARBOXYLASE"/>
    <property type="match status" value="1"/>
</dbReference>
<dbReference type="Gene3D" id="3.20.20.10">
    <property type="entry name" value="Alanine racemase"/>
    <property type="match status" value="1"/>
</dbReference>
<dbReference type="GO" id="GO:0006527">
    <property type="term" value="P:L-arginine catabolic process"/>
    <property type="evidence" value="ECO:0007669"/>
    <property type="project" value="InterPro"/>
</dbReference>
<evidence type="ECO:0000256" key="7">
    <source>
        <dbReference type="ARBA" id="ARBA00022793"/>
    </source>
</evidence>
<dbReference type="RefSeq" id="WP_014244718.1">
    <property type="nucleotide sequence ID" value="NC_016620.1"/>
</dbReference>
<name>E1X3L1_HALMS</name>
<evidence type="ECO:0000256" key="2">
    <source>
        <dbReference type="ARBA" id="ARBA00001946"/>
    </source>
</evidence>
<protein>
    <recommendedName>
        <fullName evidence="5 13">Arginine decarboxylase</fullName>
        <ecNumber evidence="5 13">4.1.1.19</ecNumber>
    </recommendedName>
</protein>
<dbReference type="EMBL" id="FQ312005">
    <property type="protein sequence ID" value="CBW26940.1"/>
    <property type="molecule type" value="Genomic_DNA"/>
</dbReference>
<sequence length="635" mass="71691">MTMSKWTINDSKKLYKINQWGEGYFSVNSLGNLTVRTESKKSGEFDIASVIKEMKEQGVKFPAVIRFHDILRSRVRLINKVFRETIEEYDYEGRYYGVYPIKVNQMREVVEEIIDAGLKYDYGLEAGSKPELLAVLAMNDSKKALTILNGYKDDDYMKLALLGREVGRKIIIVIEKFSEIKKIIRLSKEVGVEPLIGLRGKMSVPGCGRWSGSSGERAKFGLSVSEMLQAVELFRANGLGDCIKLFHFHIGSQIPEIRSFKEAISEGGRIYAKLVQAGVPLEYFDIGGGLGVDYDGTRTINDSSTNYSLSEYVADVIYSLKQICDLEGVTHPNIVTESGRAVTAHHSCVVTNVIGKIDATSDFNTKKVTGEHIFVSNMRELEEDLHNNERLQETYNDVIQLKESALNAFKLGILSLEERAKIETIYTRVLNYITSKLIDSDKVPEELQSLVDDTSAKYLCNFSVFQSAADSWAIGQVLPVVPITRLHEKPTVNCSIADITCDSDGKIDKFIDETGHRTTFPVHELGEEDYYLGIFLTGAYQDVMGDMHNLFGRLNEVHVFKDEEDESGFYIEEVIKGQSCAKVLSTMQYNPQYMAYSLKKVVDREVARGKIQPRRGVKLVDFYEDCLRSYTYLES</sequence>
<reference evidence="20" key="1">
    <citation type="journal article" date="2013" name="ISME J.">
        <title>A small predatory core genome in the divergent marine Bacteriovorax marinus SJ and the terrestrial Bdellovibrio bacteriovorus.</title>
        <authorList>
            <person name="Crossman L.C."/>
            <person name="Chen H."/>
            <person name="Cerdeno-Tarraga A.M."/>
            <person name="Brooks K."/>
            <person name="Quail M.A."/>
            <person name="Pineiro S.A."/>
            <person name="Hobley L."/>
            <person name="Sockett R.E."/>
            <person name="Bentley S.D."/>
            <person name="Parkhill J."/>
            <person name="Williams H.N."/>
            <person name="Stine O.C."/>
        </authorList>
    </citation>
    <scope>NUCLEOTIDE SEQUENCE [LARGE SCALE GENOMIC DNA]</scope>
    <source>
        <strain evidence="20">ATCC BAA-682 / DSM 15412 / SJ</strain>
    </source>
</reference>
<evidence type="ECO:0000256" key="14">
    <source>
        <dbReference type="PIRSR" id="PIRSR001336-50"/>
    </source>
</evidence>
<dbReference type="PROSITE" id="PS00878">
    <property type="entry name" value="ODR_DC_2_1"/>
    <property type="match status" value="1"/>
</dbReference>
<dbReference type="CDD" id="cd06830">
    <property type="entry name" value="PLPDE_III_ADC"/>
    <property type="match status" value="1"/>
</dbReference>
<dbReference type="InterPro" id="IPR041128">
    <property type="entry name" value="Arg_decarbox_C"/>
</dbReference>
<accession>E1X3L1</accession>
<dbReference type="PIRSF" id="PIRSF001336">
    <property type="entry name" value="Arg_decrbxlase"/>
    <property type="match status" value="1"/>
</dbReference>